<dbReference type="PANTHER" id="PTHR21621">
    <property type="entry name" value="RIBOSOMAL PROTEIN S6 MODIFICATION PROTEIN"/>
    <property type="match status" value="1"/>
</dbReference>
<evidence type="ECO:0000256" key="6">
    <source>
        <dbReference type="ARBA" id="ARBA00022741"/>
    </source>
</evidence>
<keyword evidence="6 10" id="KW-0547">Nucleotide-binding</keyword>
<protein>
    <recommendedName>
        <fullName evidence="10">Glutathione synthetase</fullName>
        <ecNumber evidence="10">6.3.2.3</ecNumber>
    </recommendedName>
    <alternativeName>
        <fullName evidence="10">GSH synthetase</fullName>
        <shortName evidence="10">GSH-S</shortName>
        <shortName evidence="10">GSHase</shortName>
    </alternativeName>
    <alternativeName>
        <fullName evidence="10">Glutathione synthase</fullName>
    </alternativeName>
</protein>
<proteinExistence type="inferred from homology"/>
<evidence type="ECO:0000256" key="7">
    <source>
        <dbReference type="ARBA" id="ARBA00022840"/>
    </source>
</evidence>
<dbReference type="GO" id="GO:0046872">
    <property type="term" value="F:metal ion binding"/>
    <property type="evidence" value="ECO:0007669"/>
    <property type="project" value="UniProtKB-KW"/>
</dbReference>
<evidence type="ECO:0000256" key="2">
    <source>
        <dbReference type="ARBA" id="ARBA00001946"/>
    </source>
</evidence>
<dbReference type="SUPFAM" id="SSF52440">
    <property type="entry name" value="PreATP-grasp domain"/>
    <property type="match status" value="1"/>
</dbReference>
<dbReference type="NCBIfam" id="NF009110">
    <property type="entry name" value="PRK12458.1"/>
    <property type="match status" value="1"/>
</dbReference>
<comment type="cofactor">
    <cofactor evidence="1">
        <name>Mn(2+)</name>
        <dbReference type="ChEBI" id="CHEBI:29035"/>
    </cofactor>
</comment>
<dbReference type="Gene3D" id="3.30.470.20">
    <property type="entry name" value="ATP-grasp fold, B domain"/>
    <property type="match status" value="1"/>
</dbReference>
<dbReference type="OrthoDB" id="9785415at2"/>
<name>A0A285X5X6_9FLAO</name>
<keyword evidence="8" id="KW-0460">Magnesium</keyword>
<dbReference type="PROSITE" id="PS50975">
    <property type="entry name" value="ATP_GRASP"/>
    <property type="match status" value="1"/>
</dbReference>
<dbReference type="Pfam" id="PF02951">
    <property type="entry name" value="GSH-S_N"/>
    <property type="match status" value="1"/>
</dbReference>
<reference evidence="13" key="1">
    <citation type="submission" date="2017-09" db="EMBL/GenBank/DDBJ databases">
        <authorList>
            <person name="Varghese N."/>
            <person name="Submissions S."/>
        </authorList>
    </citation>
    <scope>NUCLEOTIDE SEQUENCE [LARGE SCALE GENOMIC DNA]</scope>
    <source>
        <strain evidence="13">CGMCC 1.12641</strain>
    </source>
</reference>
<dbReference type="InterPro" id="IPR006284">
    <property type="entry name" value="Glut_synth_pro"/>
</dbReference>
<evidence type="ECO:0000256" key="1">
    <source>
        <dbReference type="ARBA" id="ARBA00001936"/>
    </source>
</evidence>
<evidence type="ECO:0000256" key="8">
    <source>
        <dbReference type="ARBA" id="ARBA00022842"/>
    </source>
</evidence>
<dbReference type="HAMAP" id="MF_00162">
    <property type="entry name" value="GSH_S"/>
    <property type="match status" value="1"/>
</dbReference>
<organism evidence="12 13">
    <name type="scientific">Salinimicrobium sediminis</name>
    <dbReference type="NCBI Taxonomy" id="1343891"/>
    <lineage>
        <taxon>Bacteria</taxon>
        <taxon>Pseudomonadati</taxon>
        <taxon>Bacteroidota</taxon>
        <taxon>Flavobacteriia</taxon>
        <taxon>Flavobacteriales</taxon>
        <taxon>Flavobacteriaceae</taxon>
        <taxon>Salinimicrobium</taxon>
    </lineage>
</organism>
<dbReference type="InterPro" id="IPR013815">
    <property type="entry name" value="ATP_grasp_subdomain_1"/>
</dbReference>
<keyword evidence="4 10" id="KW-0317">Glutathione biosynthesis</keyword>
<dbReference type="GO" id="GO:0004363">
    <property type="term" value="F:glutathione synthase activity"/>
    <property type="evidence" value="ECO:0007669"/>
    <property type="project" value="UniProtKB-UniRule"/>
</dbReference>
<keyword evidence="3 10" id="KW-0436">Ligase</keyword>
<evidence type="ECO:0000256" key="4">
    <source>
        <dbReference type="ARBA" id="ARBA00022684"/>
    </source>
</evidence>
<evidence type="ECO:0000313" key="12">
    <source>
        <dbReference type="EMBL" id="SOC80194.1"/>
    </source>
</evidence>
<comment type="pathway">
    <text evidence="10">Sulfur metabolism; glutathione biosynthesis; glutathione from L-cysteine and L-glutamate: step 2/2.</text>
</comment>
<comment type="cofactor">
    <cofactor evidence="2">
        <name>Mg(2+)</name>
        <dbReference type="ChEBI" id="CHEBI:18420"/>
    </cofactor>
</comment>
<dbReference type="InterPro" id="IPR011761">
    <property type="entry name" value="ATP-grasp"/>
</dbReference>
<comment type="catalytic activity">
    <reaction evidence="10">
        <text>gamma-L-glutamyl-L-cysteine + glycine + ATP = glutathione + ADP + phosphate + H(+)</text>
        <dbReference type="Rhea" id="RHEA:13557"/>
        <dbReference type="ChEBI" id="CHEBI:15378"/>
        <dbReference type="ChEBI" id="CHEBI:30616"/>
        <dbReference type="ChEBI" id="CHEBI:43474"/>
        <dbReference type="ChEBI" id="CHEBI:57305"/>
        <dbReference type="ChEBI" id="CHEBI:57925"/>
        <dbReference type="ChEBI" id="CHEBI:58173"/>
        <dbReference type="ChEBI" id="CHEBI:456216"/>
        <dbReference type="EC" id="6.3.2.3"/>
    </reaction>
</comment>
<accession>A0A285X5X6</accession>
<evidence type="ECO:0000256" key="5">
    <source>
        <dbReference type="ARBA" id="ARBA00022723"/>
    </source>
</evidence>
<dbReference type="InterPro" id="IPR004215">
    <property type="entry name" value="GSHS_N"/>
</dbReference>
<keyword evidence="7 10" id="KW-0067">ATP-binding</keyword>
<dbReference type="AlphaFoldDB" id="A0A285X5X6"/>
<dbReference type="Proteomes" id="UP000219193">
    <property type="component" value="Unassembled WGS sequence"/>
</dbReference>
<dbReference type="RefSeq" id="WP_097055987.1">
    <property type="nucleotide sequence ID" value="NZ_OCMF01000002.1"/>
</dbReference>
<evidence type="ECO:0000313" key="13">
    <source>
        <dbReference type="Proteomes" id="UP000219193"/>
    </source>
</evidence>
<keyword evidence="13" id="KW-1185">Reference proteome</keyword>
<dbReference type="EC" id="6.3.2.3" evidence="10"/>
<evidence type="ECO:0000256" key="9">
    <source>
        <dbReference type="ARBA" id="ARBA00023211"/>
    </source>
</evidence>
<dbReference type="Pfam" id="PF02955">
    <property type="entry name" value="GSH-S_ATP"/>
    <property type="match status" value="1"/>
</dbReference>
<dbReference type="SUPFAM" id="SSF56059">
    <property type="entry name" value="Glutathione synthetase ATP-binding domain-like"/>
    <property type="match status" value="1"/>
</dbReference>
<feature type="domain" description="ATP-grasp" evidence="11">
    <location>
        <begin position="137"/>
        <end position="327"/>
    </location>
</feature>
<gene>
    <name evidence="10" type="primary">gshB</name>
    <name evidence="12" type="ORF">SAMN06296241_1739</name>
</gene>
<dbReference type="UniPathway" id="UPA00142">
    <property type="reaction ID" value="UER00210"/>
</dbReference>
<evidence type="ECO:0000259" key="11">
    <source>
        <dbReference type="PROSITE" id="PS50975"/>
    </source>
</evidence>
<dbReference type="GO" id="GO:0005524">
    <property type="term" value="F:ATP binding"/>
    <property type="evidence" value="ECO:0007669"/>
    <property type="project" value="UniProtKB-UniRule"/>
</dbReference>
<evidence type="ECO:0000256" key="3">
    <source>
        <dbReference type="ARBA" id="ARBA00022598"/>
    </source>
</evidence>
<evidence type="ECO:0000256" key="10">
    <source>
        <dbReference type="HAMAP-Rule" id="MF_00162"/>
    </source>
</evidence>
<dbReference type="Gene3D" id="3.40.50.20">
    <property type="match status" value="1"/>
</dbReference>
<dbReference type="Gene3D" id="3.30.1490.20">
    <property type="entry name" value="ATP-grasp fold, A domain"/>
    <property type="match status" value="1"/>
</dbReference>
<keyword evidence="5" id="KW-0479">Metal-binding</keyword>
<keyword evidence="9" id="KW-0464">Manganese</keyword>
<dbReference type="PANTHER" id="PTHR21621:SF4">
    <property type="entry name" value="GLUTATHIONE SYNTHETASE"/>
    <property type="match status" value="1"/>
</dbReference>
<sequence>MKICFVVNSIETEGAGTTVYIMHEAWKRGHEVYLMGVGDFSFSQNEAISILCVTLPKKSEPATPEENLELLQSDKAVKKKIKATELDVLFIRNNPTEEGTDRNWAENAGVAFGRMIQQEGVLVLNDAFALSHAFIDKLYFEELPAHIKPDSLITRDKGEILEFFENHKKKMILKPLEGSGGRGVYLIDKNEKNLNQIIENLTKEGYIIAQQYLPAAKEGDVRVLLLNGKILEKNGKFGIIKRKTSKGDFRSNISQGGTPEAIEITDDIRKIVDTIAPRLIRDGMFFVGLDAVKDKLIEINVLSPGGLDGLAKIGVDNFSDVIVEAIERKIEYKKHYEKTVNNRELATMV</sequence>
<dbReference type="InterPro" id="IPR004218">
    <property type="entry name" value="GSHS_ATP-bd"/>
</dbReference>
<dbReference type="GO" id="GO:0005737">
    <property type="term" value="C:cytoplasm"/>
    <property type="evidence" value="ECO:0007669"/>
    <property type="project" value="TreeGrafter"/>
</dbReference>
<comment type="similarity">
    <text evidence="10">Belongs to the prokaryotic GSH synthase family.</text>
</comment>
<dbReference type="InterPro" id="IPR016185">
    <property type="entry name" value="PreATP-grasp_dom_sf"/>
</dbReference>
<dbReference type="EMBL" id="OCMF01000002">
    <property type="protein sequence ID" value="SOC80194.1"/>
    <property type="molecule type" value="Genomic_DNA"/>
</dbReference>